<dbReference type="EMBL" id="JAEDAM010000017">
    <property type="protein sequence ID" value="MBS8121807.1"/>
    <property type="molecule type" value="Genomic_DNA"/>
</dbReference>
<keyword evidence="3" id="KW-1185">Reference proteome</keyword>
<organism evidence="2 3">
    <name type="scientific">Candidatus Vampirococcus lugosii</name>
    <dbReference type="NCBI Taxonomy" id="2789015"/>
    <lineage>
        <taxon>Bacteria</taxon>
        <taxon>Candidatus Absconditibacteriota</taxon>
        <taxon>Vampirococcus</taxon>
    </lineage>
</organism>
<sequence>MNKFVFVESISKKYIEIKNNVKKNRRLINQLKLVTISMILVSVILSYLFFVNISSTKGYFLRQEMGILEEEKFSHSLVQLEVLRAQKKVWQDIQDNSGFKQNNVGKQPQGLTVNDRIIYINTEVKLTSNN</sequence>
<keyword evidence="1" id="KW-1133">Transmembrane helix</keyword>
<comment type="caution">
    <text evidence="2">The sequence shown here is derived from an EMBL/GenBank/DDBJ whole genome shotgun (WGS) entry which is preliminary data.</text>
</comment>
<gene>
    <name evidence="2" type="ORF">VAMP_27n103</name>
</gene>
<feature type="transmembrane region" description="Helical" evidence="1">
    <location>
        <begin position="31"/>
        <end position="50"/>
    </location>
</feature>
<keyword evidence="1" id="KW-0812">Transmembrane</keyword>
<evidence type="ECO:0000313" key="2">
    <source>
        <dbReference type="EMBL" id="MBS8121807.1"/>
    </source>
</evidence>
<proteinExistence type="predicted"/>
<dbReference type="RefSeq" id="WP_213348702.1">
    <property type="nucleotide sequence ID" value="NZ_JAEDAM010000017.1"/>
</dbReference>
<accession>A0ABS5QKU4</accession>
<keyword evidence="1" id="KW-0472">Membrane</keyword>
<name>A0ABS5QKU4_9BACT</name>
<evidence type="ECO:0008006" key="4">
    <source>
        <dbReference type="Google" id="ProtNLM"/>
    </source>
</evidence>
<dbReference type="Proteomes" id="UP000680365">
    <property type="component" value="Unassembled WGS sequence"/>
</dbReference>
<reference evidence="2 3" key="1">
    <citation type="journal article" date="2021" name="Nat. Commun.">
        <title>Reductive evolution and unique predatory mode in the CPR bacterium Vampirococcus lugosii.</title>
        <authorList>
            <person name="Moreira D."/>
            <person name="Zivanovic Y."/>
            <person name="Lopez-Archilla A.I."/>
            <person name="Iniesto M."/>
            <person name="Lopez-Garcia P."/>
        </authorList>
    </citation>
    <scope>NUCLEOTIDE SEQUENCE [LARGE SCALE GENOMIC DNA]</scope>
    <source>
        <strain evidence="2">Chiprana</strain>
    </source>
</reference>
<protein>
    <recommendedName>
        <fullName evidence="4">Cell division protein FtsL</fullName>
    </recommendedName>
</protein>
<evidence type="ECO:0000313" key="3">
    <source>
        <dbReference type="Proteomes" id="UP000680365"/>
    </source>
</evidence>
<evidence type="ECO:0000256" key="1">
    <source>
        <dbReference type="SAM" id="Phobius"/>
    </source>
</evidence>